<dbReference type="SUPFAM" id="SSF46785">
    <property type="entry name" value="Winged helix' DNA-binding domain"/>
    <property type="match status" value="1"/>
</dbReference>
<evidence type="ECO:0000313" key="6">
    <source>
        <dbReference type="EMBL" id="KZS00482.1"/>
    </source>
</evidence>
<dbReference type="AlphaFoldDB" id="A0A164HR26"/>
<dbReference type="FunFam" id="1.10.10.10:FF:000001">
    <property type="entry name" value="LysR family transcriptional regulator"/>
    <property type="match status" value="1"/>
</dbReference>
<dbReference type="PRINTS" id="PR00039">
    <property type="entry name" value="HTHLYSR"/>
</dbReference>
<dbReference type="GO" id="GO:0003677">
    <property type="term" value="F:DNA binding"/>
    <property type="evidence" value="ECO:0007669"/>
    <property type="project" value="UniProtKB-KW"/>
</dbReference>
<comment type="caution">
    <text evidence="6">The sequence shown here is derived from an EMBL/GenBank/DDBJ whole genome shotgun (WGS) entry which is preliminary data.</text>
</comment>
<name>A0A164HR26_9CRUS</name>
<evidence type="ECO:0000256" key="2">
    <source>
        <dbReference type="ARBA" id="ARBA00023015"/>
    </source>
</evidence>
<dbReference type="InterPro" id="IPR036388">
    <property type="entry name" value="WH-like_DNA-bd_sf"/>
</dbReference>
<comment type="similarity">
    <text evidence="1">Belongs to the LysR transcriptional regulatory family.</text>
</comment>
<keyword evidence="4" id="KW-0804">Transcription</keyword>
<evidence type="ECO:0000256" key="4">
    <source>
        <dbReference type="ARBA" id="ARBA00023163"/>
    </source>
</evidence>
<organism evidence="6 7">
    <name type="scientific">Daphnia magna</name>
    <dbReference type="NCBI Taxonomy" id="35525"/>
    <lineage>
        <taxon>Eukaryota</taxon>
        <taxon>Metazoa</taxon>
        <taxon>Ecdysozoa</taxon>
        <taxon>Arthropoda</taxon>
        <taxon>Crustacea</taxon>
        <taxon>Branchiopoda</taxon>
        <taxon>Diplostraca</taxon>
        <taxon>Cladocera</taxon>
        <taxon>Anomopoda</taxon>
        <taxon>Daphniidae</taxon>
        <taxon>Daphnia</taxon>
    </lineage>
</organism>
<gene>
    <name evidence="6" type="ORF">APZ42_003192</name>
</gene>
<reference evidence="6 7" key="1">
    <citation type="submission" date="2016-03" db="EMBL/GenBank/DDBJ databases">
        <title>EvidentialGene: Evidence-directed Construction of Genes on Genomes.</title>
        <authorList>
            <person name="Gilbert D.G."/>
            <person name="Choi J.-H."/>
            <person name="Mockaitis K."/>
            <person name="Colbourne J."/>
            <person name="Pfrender M."/>
        </authorList>
    </citation>
    <scope>NUCLEOTIDE SEQUENCE [LARGE SCALE GENOMIC DNA]</scope>
    <source>
        <strain evidence="6 7">Xinb3</strain>
        <tissue evidence="6">Complete organism</tissue>
    </source>
</reference>
<proteinExistence type="inferred from homology"/>
<dbReference type="EMBL" id="LRGB01009754">
    <property type="protein sequence ID" value="KZS00482.1"/>
    <property type="molecule type" value="Genomic_DNA"/>
</dbReference>
<evidence type="ECO:0000259" key="5">
    <source>
        <dbReference type="PROSITE" id="PS50931"/>
    </source>
</evidence>
<evidence type="ECO:0000256" key="1">
    <source>
        <dbReference type="ARBA" id="ARBA00009437"/>
    </source>
</evidence>
<dbReference type="Gene3D" id="1.10.10.10">
    <property type="entry name" value="Winged helix-like DNA-binding domain superfamily/Winged helix DNA-binding domain"/>
    <property type="match status" value="1"/>
</dbReference>
<sequence length="79" mass="8865">MNLRHLEHWLALADTGSFSRAAEKLHITQSALSRSIQALEEDLGGPLVDRVGKKNELTPLGRSVLERARRIVHEAQELQ</sequence>
<dbReference type="Proteomes" id="UP000076858">
    <property type="component" value="Unassembled WGS sequence"/>
</dbReference>
<dbReference type="PANTHER" id="PTHR30346">
    <property type="entry name" value="TRANSCRIPTIONAL DUAL REGULATOR HCAR-RELATED"/>
    <property type="match status" value="1"/>
</dbReference>
<feature type="domain" description="HTH lysR-type" evidence="5">
    <location>
        <begin position="1"/>
        <end position="58"/>
    </location>
</feature>
<evidence type="ECO:0000313" key="7">
    <source>
        <dbReference type="Proteomes" id="UP000076858"/>
    </source>
</evidence>
<feature type="non-terminal residue" evidence="6">
    <location>
        <position position="79"/>
    </location>
</feature>
<keyword evidence="2" id="KW-0805">Transcription regulation</keyword>
<keyword evidence="7" id="KW-1185">Reference proteome</keyword>
<dbReference type="PANTHER" id="PTHR30346:SF28">
    <property type="entry name" value="HTH-TYPE TRANSCRIPTIONAL REGULATOR CYNR"/>
    <property type="match status" value="1"/>
</dbReference>
<evidence type="ECO:0000256" key="3">
    <source>
        <dbReference type="ARBA" id="ARBA00023125"/>
    </source>
</evidence>
<dbReference type="GO" id="GO:0032993">
    <property type="term" value="C:protein-DNA complex"/>
    <property type="evidence" value="ECO:0007669"/>
    <property type="project" value="TreeGrafter"/>
</dbReference>
<accession>A0A164HR26</accession>
<dbReference type="InterPro" id="IPR036390">
    <property type="entry name" value="WH_DNA-bd_sf"/>
</dbReference>
<dbReference type="InterPro" id="IPR000847">
    <property type="entry name" value="LysR_HTH_N"/>
</dbReference>
<dbReference type="Pfam" id="PF00126">
    <property type="entry name" value="HTH_1"/>
    <property type="match status" value="1"/>
</dbReference>
<dbReference type="PROSITE" id="PS50931">
    <property type="entry name" value="HTH_LYSR"/>
    <property type="match status" value="1"/>
</dbReference>
<keyword evidence="3" id="KW-0238">DNA-binding</keyword>
<protein>
    <submittedName>
        <fullName evidence="6">HTH-type transcriptional regulator yvbU-like protein</fullName>
    </submittedName>
</protein>
<dbReference type="GO" id="GO:0003700">
    <property type="term" value="F:DNA-binding transcription factor activity"/>
    <property type="evidence" value="ECO:0007669"/>
    <property type="project" value="InterPro"/>
</dbReference>